<feature type="transmembrane region" description="Helical" evidence="1">
    <location>
        <begin position="48"/>
        <end position="70"/>
    </location>
</feature>
<keyword evidence="1" id="KW-1133">Transmembrane helix</keyword>
<dbReference type="RefSeq" id="WP_093334716.1">
    <property type="nucleotide sequence ID" value="NZ_FOXD01000001.1"/>
</dbReference>
<keyword evidence="3" id="KW-1185">Reference proteome</keyword>
<feature type="transmembrane region" description="Helical" evidence="1">
    <location>
        <begin position="18"/>
        <end position="36"/>
    </location>
</feature>
<proteinExistence type="predicted"/>
<evidence type="ECO:0000313" key="3">
    <source>
        <dbReference type="Proteomes" id="UP000198892"/>
    </source>
</evidence>
<organism evidence="2 3">
    <name type="scientific">Salibacterium halotolerans</name>
    <dbReference type="NCBI Taxonomy" id="1884432"/>
    <lineage>
        <taxon>Bacteria</taxon>
        <taxon>Bacillati</taxon>
        <taxon>Bacillota</taxon>
        <taxon>Bacilli</taxon>
        <taxon>Bacillales</taxon>
        <taxon>Bacillaceae</taxon>
    </lineage>
</organism>
<evidence type="ECO:0000256" key="1">
    <source>
        <dbReference type="SAM" id="Phobius"/>
    </source>
</evidence>
<name>A0A1I5L7D1_9BACI</name>
<gene>
    <name evidence="2" type="ORF">SAMN05518683_101130</name>
</gene>
<dbReference type="AlphaFoldDB" id="A0A1I5L7D1"/>
<protein>
    <submittedName>
        <fullName evidence="2">Uncharacterized protein</fullName>
    </submittedName>
</protein>
<keyword evidence="1" id="KW-0472">Membrane</keyword>
<reference evidence="3" key="1">
    <citation type="submission" date="2016-10" db="EMBL/GenBank/DDBJ databases">
        <authorList>
            <person name="Varghese N."/>
            <person name="Submissions S."/>
        </authorList>
    </citation>
    <scope>NUCLEOTIDE SEQUENCE [LARGE SCALE GENOMIC DNA]</scope>
    <source>
        <strain evidence="3">S7</strain>
    </source>
</reference>
<dbReference type="Proteomes" id="UP000198892">
    <property type="component" value="Unassembled WGS sequence"/>
</dbReference>
<evidence type="ECO:0000313" key="2">
    <source>
        <dbReference type="EMBL" id="SFO93108.1"/>
    </source>
</evidence>
<accession>A0A1I5L7D1</accession>
<dbReference type="EMBL" id="FOXD01000001">
    <property type="protein sequence ID" value="SFO93108.1"/>
    <property type="molecule type" value="Genomic_DNA"/>
</dbReference>
<dbReference type="STRING" id="1884432.SAMN05518683_101130"/>
<keyword evidence="1" id="KW-0812">Transmembrane</keyword>
<sequence>MSKGDYTNTTHSEGTSQLFPLIIFLFAVVGALLMAFQQYDQTLSNNPSSLIVTAFHLFLTTAVGVSASSYGRMCGFGALLRWEHSQ</sequence>